<comment type="similarity">
    <text evidence="1">Belongs to the UreD family.</text>
</comment>
<evidence type="ECO:0000256" key="3">
    <source>
        <dbReference type="SAM" id="MobiDB-lite"/>
    </source>
</evidence>
<dbReference type="GO" id="GO:0016151">
    <property type="term" value="F:nickel cation binding"/>
    <property type="evidence" value="ECO:0007669"/>
    <property type="project" value="InterPro"/>
</dbReference>
<keyword evidence="2" id="KW-0143">Chaperone</keyword>
<comment type="caution">
    <text evidence="4">The sequence shown here is derived from an EMBL/GenBank/DDBJ whole genome shotgun (WGS) entry which is preliminary data.</text>
</comment>
<evidence type="ECO:0000313" key="4">
    <source>
        <dbReference type="EMBL" id="KAF2205665.1"/>
    </source>
</evidence>
<dbReference type="Pfam" id="PF01774">
    <property type="entry name" value="UreD"/>
    <property type="match status" value="1"/>
</dbReference>
<evidence type="ECO:0000313" key="5">
    <source>
        <dbReference type="Proteomes" id="UP000799536"/>
    </source>
</evidence>
<dbReference type="AlphaFoldDB" id="A0A9P4JV49"/>
<dbReference type="PANTHER" id="PTHR33643">
    <property type="entry name" value="UREASE ACCESSORY PROTEIN D"/>
    <property type="match status" value="1"/>
</dbReference>
<keyword evidence="5" id="KW-1185">Reference proteome</keyword>
<dbReference type="EMBL" id="ML993851">
    <property type="protein sequence ID" value="KAF2205665.1"/>
    <property type="molecule type" value="Genomic_DNA"/>
</dbReference>
<sequence>MFKSPFTSSTSKPGQGKITLSILSPCTPVLSELCYQYPLKLVAPDPVPPRSLSQSGSNTLNINGKKESHSSSVGSAHDPHPPPLVHTIFLLTYGGGIVAGDTVDLHIRLSPDTRLNLLTQGSTKIFKTPDPLLISHQHMEVDLHPGAALLYLPDPVQPFRESAFVQKNVVRFVGYGDDGGYNLCICDWVSGGRGARGENWDFWSYESRNEIWGVPSSTPDDEKAGKKKRLLLRDNLLLHPSVLPAHQSQPYTIYATLILHGPLFSPLANHFLDEFTLLPRLGSRNWDSDQIPPELSVKEKRRKERQEKEKRDGLIWSAAKVRDGFTLVKLACPGEAGVESARSWLKDMILEEGSVVESFGERGVMCL</sequence>
<dbReference type="HAMAP" id="MF_01384">
    <property type="entry name" value="UreD"/>
    <property type="match status" value="1"/>
</dbReference>
<gene>
    <name evidence="4" type="ORF">GQ43DRAFT_436798</name>
</gene>
<protein>
    <recommendedName>
        <fullName evidence="6">Urease accessory protein UreD</fullName>
    </recommendedName>
</protein>
<dbReference type="Proteomes" id="UP000799536">
    <property type="component" value="Unassembled WGS sequence"/>
</dbReference>
<name>A0A9P4JV49_9PLEO</name>
<feature type="non-terminal residue" evidence="4">
    <location>
        <position position="367"/>
    </location>
</feature>
<accession>A0A9P4JV49</accession>
<evidence type="ECO:0000256" key="2">
    <source>
        <dbReference type="ARBA" id="ARBA00023186"/>
    </source>
</evidence>
<feature type="compositionally biased region" description="Polar residues" evidence="3">
    <location>
        <begin position="51"/>
        <end position="62"/>
    </location>
</feature>
<dbReference type="PANTHER" id="PTHR33643:SF1">
    <property type="entry name" value="UREASE ACCESSORY PROTEIN D"/>
    <property type="match status" value="1"/>
</dbReference>
<proteinExistence type="inferred from homology"/>
<evidence type="ECO:0000256" key="1">
    <source>
        <dbReference type="ARBA" id="ARBA00007177"/>
    </source>
</evidence>
<organism evidence="4 5">
    <name type="scientific">Delitschia confertaspora ATCC 74209</name>
    <dbReference type="NCBI Taxonomy" id="1513339"/>
    <lineage>
        <taxon>Eukaryota</taxon>
        <taxon>Fungi</taxon>
        <taxon>Dikarya</taxon>
        <taxon>Ascomycota</taxon>
        <taxon>Pezizomycotina</taxon>
        <taxon>Dothideomycetes</taxon>
        <taxon>Pleosporomycetidae</taxon>
        <taxon>Pleosporales</taxon>
        <taxon>Delitschiaceae</taxon>
        <taxon>Delitschia</taxon>
    </lineage>
</organism>
<dbReference type="OrthoDB" id="5550464at2759"/>
<evidence type="ECO:0008006" key="6">
    <source>
        <dbReference type="Google" id="ProtNLM"/>
    </source>
</evidence>
<feature type="region of interest" description="Disordered" evidence="3">
    <location>
        <begin position="47"/>
        <end position="79"/>
    </location>
</feature>
<dbReference type="InterPro" id="IPR002669">
    <property type="entry name" value="UreD"/>
</dbReference>
<reference evidence="4" key="1">
    <citation type="journal article" date="2020" name="Stud. Mycol.">
        <title>101 Dothideomycetes genomes: a test case for predicting lifestyles and emergence of pathogens.</title>
        <authorList>
            <person name="Haridas S."/>
            <person name="Albert R."/>
            <person name="Binder M."/>
            <person name="Bloem J."/>
            <person name="Labutti K."/>
            <person name="Salamov A."/>
            <person name="Andreopoulos B."/>
            <person name="Baker S."/>
            <person name="Barry K."/>
            <person name="Bills G."/>
            <person name="Bluhm B."/>
            <person name="Cannon C."/>
            <person name="Castanera R."/>
            <person name="Culley D."/>
            <person name="Daum C."/>
            <person name="Ezra D."/>
            <person name="Gonzalez J."/>
            <person name="Henrissat B."/>
            <person name="Kuo A."/>
            <person name="Liang C."/>
            <person name="Lipzen A."/>
            <person name="Lutzoni F."/>
            <person name="Magnuson J."/>
            <person name="Mondo S."/>
            <person name="Nolan M."/>
            <person name="Ohm R."/>
            <person name="Pangilinan J."/>
            <person name="Park H.-J."/>
            <person name="Ramirez L."/>
            <person name="Alfaro M."/>
            <person name="Sun H."/>
            <person name="Tritt A."/>
            <person name="Yoshinaga Y."/>
            <person name="Zwiers L.-H."/>
            <person name="Turgeon B."/>
            <person name="Goodwin S."/>
            <person name="Spatafora J."/>
            <person name="Crous P."/>
            <person name="Grigoriev I."/>
        </authorList>
    </citation>
    <scope>NUCLEOTIDE SEQUENCE</scope>
    <source>
        <strain evidence="4">ATCC 74209</strain>
    </source>
</reference>